<dbReference type="InterPro" id="IPR042098">
    <property type="entry name" value="TauD-like_sf"/>
</dbReference>
<dbReference type="SUPFAM" id="SSF103481">
    <property type="entry name" value="Multidrug resistance efflux transporter EmrE"/>
    <property type="match status" value="2"/>
</dbReference>
<dbReference type="Pfam" id="PF02668">
    <property type="entry name" value="TauD"/>
    <property type="match status" value="1"/>
</dbReference>
<evidence type="ECO:0000256" key="2">
    <source>
        <dbReference type="ARBA" id="ARBA00022692"/>
    </source>
</evidence>
<dbReference type="SUPFAM" id="SSF51197">
    <property type="entry name" value="Clavaminate synthase-like"/>
    <property type="match status" value="1"/>
</dbReference>
<feature type="transmembrane region" description="Helical" evidence="7">
    <location>
        <begin position="58"/>
        <end position="76"/>
    </location>
</feature>
<proteinExistence type="predicted"/>
<name>A0A0G4HZ81_9ALVE</name>
<feature type="transmembrane region" description="Helical" evidence="7">
    <location>
        <begin position="286"/>
        <end position="306"/>
    </location>
</feature>
<feature type="region of interest" description="Disordered" evidence="6">
    <location>
        <begin position="183"/>
        <end position="204"/>
    </location>
</feature>
<dbReference type="PANTHER" id="PTHR22911:SF6">
    <property type="entry name" value="SOLUTE CARRIER FAMILY 35 MEMBER G1"/>
    <property type="match status" value="1"/>
</dbReference>
<evidence type="ECO:0000256" key="1">
    <source>
        <dbReference type="ARBA" id="ARBA00004141"/>
    </source>
</evidence>
<gene>
    <name evidence="10" type="ORF">Cvel_9675</name>
</gene>
<dbReference type="Gene3D" id="3.60.130.10">
    <property type="entry name" value="Clavaminate synthase-like"/>
    <property type="match status" value="1"/>
</dbReference>
<feature type="compositionally biased region" description="Basic and acidic residues" evidence="6">
    <location>
        <begin position="184"/>
        <end position="202"/>
    </location>
</feature>
<feature type="transmembrane region" description="Helical" evidence="7">
    <location>
        <begin position="213"/>
        <end position="230"/>
    </location>
</feature>
<feature type="transmembrane region" description="Helical" evidence="7">
    <location>
        <begin position="242"/>
        <end position="266"/>
    </location>
</feature>
<feature type="domain" description="EamA" evidence="8">
    <location>
        <begin position="27"/>
        <end position="167"/>
    </location>
</feature>
<dbReference type="Pfam" id="PF00892">
    <property type="entry name" value="EamA"/>
    <property type="match status" value="2"/>
</dbReference>
<dbReference type="InterPro" id="IPR037185">
    <property type="entry name" value="EmrE-like"/>
</dbReference>
<feature type="transmembrane region" description="Helical" evidence="7">
    <location>
        <begin position="318"/>
        <end position="338"/>
    </location>
</feature>
<evidence type="ECO:0000313" key="10">
    <source>
        <dbReference type="EMBL" id="CEM49890.1"/>
    </source>
</evidence>
<feature type="transmembrane region" description="Helical" evidence="7">
    <location>
        <begin position="26"/>
        <end position="46"/>
    </location>
</feature>
<protein>
    <recommendedName>
        <fullName evidence="11">TauD/TfdA-like domain-containing protein</fullName>
    </recommendedName>
</protein>
<evidence type="ECO:0000259" key="9">
    <source>
        <dbReference type="Pfam" id="PF02668"/>
    </source>
</evidence>
<evidence type="ECO:0000256" key="4">
    <source>
        <dbReference type="ARBA" id="ARBA00023002"/>
    </source>
</evidence>
<feature type="transmembrane region" description="Helical" evidence="7">
    <location>
        <begin position="123"/>
        <end position="145"/>
    </location>
</feature>
<keyword evidence="2 7" id="KW-0812">Transmembrane</keyword>
<accession>A0A0G4HZ81</accession>
<evidence type="ECO:0008006" key="11">
    <source>
        <dbReference type="Google" id="ProtNLM"/>
    </source>
</evidence>
<keyword evidence="5 7" id="KW-0472">Membrane</keyword>
<comment type="subcellular location">
    <subcellularLocation>
        <location evidence="1">Membrane</location>
        <topology evidence="1">Multi-pass membrane protein</topology>
    </subcellularLocation>
</comment>
<reference evidence="10" key="1">
    <citation type="submission" date="2014-11" db="EMBL/GenBank/DDBJ databases">
        <authorList>
            <person name="Otto D Thomas"/>
            <person name="Naeem Raeece"/>
        </authorList>
    </citation>
    <scope>NUCLEOTIDE SEQUENCE</scope>
</reference>
<evidence type="ECO:0000256" key="3">
    <source>
        <dbReference type="ARBA" id="ARBA00022989"/>
    </source>
</evidence>
<dbReference type="AlphaFoldDB" id="A0A0G4HZ81"/>
<dbReference type="InterPro" id="IPR000620">
    <property type="entry name" value="EamA_dom"/>
</dbReference>
<dbReference type="GO" id="GO:0016020">
    <property type="term" value="C:membrane"/>
    <property type="evidence" value="ECO:0007669"/>
    <property type="project" value="UniProtKB-SubCell"/>
</dbReference>
<dbReference type="EMBL" id="CDMZ01004485">
    <property type="protein sequence ID" value="CEM49890.1"/>
    <property type="molecule type" value="Genomic_DNA"/>
</dbReference>
<organism evidence="10">
    <name type="scientific">Chromera velia CCMP2878</name>
    <dbReference type="NCBI Taxonomy" id="1169474"/>
    <lineage>
        <taxon>Eukaryota</taxon>
        <taxon>Sar</taxon>
        <taxon>Alveolata</taxon>
        <taxon>Colpodellida</taxon>
        <taxon>Chromeraceae</taxon>
        <taxon>Chromera</taxon>
    </lineage>
</organism>
<keyword evidence="4" id="KW-0560">Oxidoreductase</keyword>
<keyword evidence="3 7" id="KW-1133">Transmembrane helix</keyword>
<feature type="domain" description="TauD/TfdA-like" evidence="9">
    <location>
        <begin position="471"/>
        <end position="771"/>
    </location>
</feature>
<dbReference type="InterPro" id="IPR003819">
    <property type="entry name" value="TauD/TfdA-like"/>
</dbReference>
<dbReference type="GO" id="GO:0016491">
    <property type="term" value="F:oxidoreductase activity"/>
    <property type="evidence" value="ECO:0007669"/>
    <property type="project" value="UniProtKB-KW"/>
</dbReference>
<dbReference type="VEuPathDB" id="CryptoDB:Cvel_9675"/>
<evidence type="ECO:0000256" key="7">
    <source>
        <dbReference type="SAM" id="Phobius"/>
    </source>
</evidence>
<feature type="domain" description="EamA" evidence="8">
    <location>
        <begin position="214"/>
        <end position="360"/>
    </location>
</feature>
<evidence type="ECO:0000256" key="6">
    <source>
        <dbReference type="SAM" id="MobiDB-lite"/>
    </source>
</evidence>
<sequence length="789" mass="86987">MMPNTGRRDPSLSCVWETARKNLRPFMGLFFCCLSAFCFSLVSLTVRLASRLWEVLQIIWYRAVIQVIVGMGTLGLRSLQARKFPCWSDVFGPRPLRVYVLGRGVFGALANGLQFFVLTQMPIGEASAVFLTSPLFTTVIAWLWLGERWGRLDSLAAVLMLLGTVLLAQPEFIFPPENTIFLRGEGEGEGRETETETEKGTEETASPVVVPRWSAVLFGLLAAFLSGITLNMIRRAKEADPLCFTLSFSISSLVLSSVAMPIFSPLNSESTAVRAAVSSFSSLSKFWNLWGWITLVGLCGFGAHWFQAAGMKFERAGLVAFVRRSDVIWAFIFQAFVLGQPVTLISLLGSLLVVAGVCVIAGDKLMSERRKRREEGERKEDTVVSFSDEKTAARQVLKGVGESAEEEEQAQTHPILKDSRIHCLLAQSQVSLLPAEETKDSHQTPTTLLPRPHHFNLPLPPSLMIEARLRLQQTGFVVLPMGKGVEKDLKRVADLASEIVGVPLPSGDAYGGKGGSSRQTIGDSPFLNVSGALAGTPSFLENRLHTEMAYAASLPRWLAFCLVKQSKSPALTLLGDSASMGRELSASLVEKFLSLGVVYVRQFHDESERGVDAFFFDSWQKAFRAETAEAAVETASKNALVEKGGYVRLRSTLERHRDGRRLTLRTWAPVFHEMEGEGLVWSGAVLNRHGTKFDGHPVFGQVENCERPNHVVWGDGSEMSENELEELRRATERCTRRIELTDGDVMIVDNLRLQHGRSKFEGGQGGRLMGVMILGSVQRNCVLPSDAAV</sequence>
<evidence type="ECO:0000259" key="8">
    <source>
        <dbReference type="Pfam" id="PF00892"/>
    </source>
</evidence>
<feature type="transmembrane region" description="Helical" evidence="7">
    <location>
        <begin position="96"/>
        <end position="117"/>
    </location>
</feature>
<feature type="transmembrane region" description="Helical" evidence="7">
    <location>
        <begin position="152"/>
        <end position="169"/>
    </location>
</feature>
<evidence type="ECO:0000256" key="5">
    <source>
        <dbReference type="ARBA" id="ARBA00023136"/>
    </source>
</evidence>
<dbReference type="PANTHER" id="PTHR22911">
    <property type="entry name" value="ACYL-MALONYL CONDENSING ENZYME-RELATED"/>
    <property type="match status" value="1"/>
</dbReference>